<dbReference type="InterPro" id="IPR033704">
    <property type="entry name" value="dUTPase_trimeric"/>
</dbReference>
<evidence type="ECO:0000256" key="6">
    <source>
        <dbReference type="ARBA" id="ARBA00023080"/>
    </source>
</evidence>
<evidence type="ECO:0000256" key="8">
    <source>
        <dbReference type="ARBA" id="ARBA00057946"/>
    </source>
</evidence>
<reference evidence="12 13" key="1">
    <citation type="submission" date="2017-06" db="EMBL/GenBank/DDBJ databases">
        <title>A platform for efficient transgenesis in Macrostomum lignano, a flatworm model organism for stem cell research.</title>
        <authorList>
            <person name="Berezikov E."/>
        </authorList>
    </citation>
    <scope>NUCLEOTIDE SEQUENCE [LARGE SCALE GENOMIC DNA]</scope>
    <source>
        <strain evidence="12">DV1</strain>
        <tissue evidence="12">Whole organism</tissue>
    </source>
</reference>
<evidence type="ECO:0000256" key="1">
    <source>
        <dbReference type="ARBA" id="ARBA00001946"/>
    </source>
</evidence>
<dbReference type="GO" id="GO:0006226">
    <property type="term" value="P:dUMP biosynthetic process"/>
    <property type="evidence" value="ECO:0007669"/>
    <property type="project" value="UniProtKB-UniRule"/>
</dbReference>
<dbReference type="FunFam" id="2.70.40.10:FF:000004">
    <property type="entry name" value="Deoxyuridine triphosphatase"/>
    <property type="match status" value="1"/>
</dbReference>
<dbReference type="Gene3D" id="2.70.40.10">
    <property type="match status" value="1"/>
</dbReference>
<comment type="pathway">
    <text evidence="2 9">Pyrimidine metabolism; dUMP biosynthesis; dUMP from dCTP (dUTP route): step 2/2.</text>
</comment>
<dbReference type="SUPFAM" id="SSF51283">
    <property type="entry name" value="dUTPase-like"/>
    <property type="match status" value="1"/>
</dbReference>
<organism evidence="12 13">
    <name type="scientific">Macrostomum lignano</name>
    <dbReference type="NCBI Taxonomy" id="282301"/>
    <lineage>
        <taxon>Eukaryota</taxon>
        <taxon>Metazoa</taxon>
        <taxon>Spiralia</taxon>
        <taxon>Lophotrochozoa</taxon>
        <taxon>Platyhelminthes</taxon>
        <taxon>Rhabditophora</taxon>
        <taxon>Macrostomorpha</taxon>
        <taxon>Macrostomida</taxon>
        <taxon>Macrostomidae</taxon>
        <taxon>Macrostomum</taxon>
    </lineage>
</organism>
<dbReference type="InterPro" id="IPR036157">
    <property type="entry name" value="dUTPase-like_sf"/>
</dbReference>
<evidence type="ECO:0000256" key="5">
    <source>
        <dbReference type="ARBA" id="ARBA00022842"/>
    </source>
</evidence>
<evidence type="ECO:0000256" key="2">
    <source>
        <dbReference type="ARBA" id="ARBA00005142"/>
    </source>
</evidence>
<name>A0A267G232_9PLAT</name>
<dbReference type="STRING" id="282301.A0A267G232"/>
<dbReference type="InterPro" id="IPR029054">
    <property type="entry name" value="dUTPase-like"/>
</dbReference>
<feature type="non-terminal residue" evidence="12">
    <location>
        <position position="1"/>
    </location>
</feature>
<dbReference type="OrthoDB" id="419889at2759"/>
<evidence type="ECO:0000313" key="13">
    <source>
        <dbReference type="Proteomes" id="UP000215902"/>
    </source>
</evidence>
<dbReference type="NCBIfam" id="TIGR00576">
    <property type="entry name" value="dut"/>
    <property type="match status" value="1"/>
</dbReference>
<evidence type="ECO:0000259" key="11">
    <source>
        <dbReference type="Pfam" id="PF00692"/>
    </source>
</evidence>
<sequence length="181" mass="18699">PSDTKMENAVTTASASPIPPAKRALSEIDNVKSPQQQPQHQPLLFKCLSDKARPPVRGSAGAVGYDLCSAADMSIPSRGKAIVPTDLAVAIPPGCYGRVAPRSGLAAKHFIDVGAGVVDPDYRGNVGVVLFNHAAEDFKVSVGDRVAQLVLEVVATPPAVKVDELDATVRGAGGYGSTGMQ</sequence>
<comment type="caution">
    <text evidence="12">The sequence shown here is derived from an EMBL/GenBank/DDBJ whole genome shotgun (WGS) entry which is preliminary data.</text>
</comment>
<protein>
    <recommendedName>
        <fullName evidence="9">Deoxyuridine 5'-triphosphate nucleotidohydrolase</fullName>
        <shortName evidence="9">dUTPase</shortName>
        <ecNumber evidence="9">3.6.1.23</ecNumber>
    </recommendedName>
    <alternativeName>
        <fullName evidence="9">dUTP pyrophosphatase</fullName>
    </alternativeName>
</protein>
<feature type="region of interest" description="Disordered" evidence="10">
    <location>
        <begin position="1"/>
        <end position="23"/>
    </location>
</feature>
<dbReference type="EMBL" id="NIVC01000600">
    <property type="protein sequence ID" value="PAA80023.1"/>
    <property type="molecule type" value="Genomic_DNA"/>
</dbReference>
<comment type="function">
    <text evidence="9">Involved in nucleotide metabolism via production of dUMP, the immediate precursor of thymidine nucleotides, and decreases the intracellular concentration of dUTP so that uracil cannot be incorporated into DNA.</text>
</comment>
<evidence type="ECO:0000256" key="9">
    <source>
        <dbReference type="RuleBase" id="RU367024"/>
    </source>
</evidence>
<comment type="similarity">
    <text evidence="3 9">Belongs to the dUTPase family.</text>
</comment>
<dbReference type="GO" id="GO:0004170">
    <property type="term" value="F:dUTP diphosphatase activity"/>
    <property type="evidence" value="ECO:0007669"/>
    <property type="project" value="UniProtKB-UniRule"/>
</dbReference>
<proteinExistence type="inferred from homology"/>
<evidence type="ECO:0000256" key="7">
    <source>
        <dbReference type="ARBA" id="ARBA00047686"/>
    </source>
</evidence>
<gene>
    <name evidence="12" type="ORF">BOX15_Mlig007556g2</name>
</gene>
<dbReference type="EC" id="3.6.1.23" evidence="9"/>
<evidence type="ECO:0000256" key="10">
    <source>
        <dbReference type="SAM" id="MobiDB-lite"/>
    </source>
</evidence>
<comment type="catalytic activity">
    <reaction evidence="7 9">
        <text>dUTP + H2O = dUMP + diphosphate + H(+)</text>
        <dbReference type="Rhea" id="RHEA:10248"/>
        <dbReference type="ChEBI" id="CHEBI:15377"/>
        <dbReference type="ChEBI" id="CHEBI:15378"/>
        <dbReference type="ChEBI" id="CHEBI:33019"/>
        <dbReference type="ChEBI" id="CHEBI:61555"/>
        <dbReference type="ChEBI" id="CHEBI:246422"/>
        <dbReference type="EC" id="3.6.1.23"/>
    </reaction>
</comment>
<keyword evidence="5 9" id="KW-0460">Magnesium</keyword>
<evidence type="ECO:0000313" key="12">
    <source>
        <dbReference type="EMBL" id="PAA80023.1"/>
    </source>
</evidence>
<keyword evidence="4 9" id="KW-0378">Hydrolase</keyword>
<dbReference type="AlphaFoldDB" id="A0A267G232"/>
<dbReference type="InterPro" id="IPR008181">
    <property type="entry name" value="dUTPase"/>
</dbReference>
<keyword evidence="9" id="KW-0479">Metal-binding</keyword>
<dbReference type="Proteomes" id="UP000215902">
    <property type="component" value="Unassembled WGS sequence"/>
</dbReference>
<accession>A0A267G232</accession>
<comment type="function">
    <text evidence="8">Catalyzes the cleavage of 2'-deoxyuridine 5'-triphosphate (dUTP) into 2'-deoxyuridine 5'-monophosphate (dUMP) and inorganic pyrophosphate and through its action efficiently prevents uracil misincorporation into DNA and at the same time provides dUMP, the substrate for de novo thymidylate biosynthesis. Inhibits peroxisome proliferator-activated receptor (PPAR) activity by binding of its N-terminal to PPAR, preventing the latter's dimerization with retinoid X receptor. Essential for embryonic development.</text>
</comment>
<dbReference type="Pfam" id="PF00692">
    <property type="entry name" value="dUTPase"/>
    <property type="match status" value="1"/>
</dbReference>
<keyword evidence="6 9" id="KW-0546">Nucleotide metabolism</keyword>
<dbReference type="GO" id="GO:0000287">
    <property type="term" value="F:magnesium ion binding"/>
    <property type="evidence" value="ECO:0007669"/>
    <property type="project" value="UniProtKB-UniRule"/>
</dbReference>
<comment type="cofactor">
    <cofactor evidence="1 9">
        <name>Mg(2+)</name>
        <dbReference type="ChEBI" id="CHEBI:18420"/>
    </cofactor>
</comment>
<keyword evidence="13" id="KW-1185">Reference proteome</keyword>
<dbReference type="CDD" id="cd07557">
    <property type="entry name" value="trimeric_dUTPase"/>
    <property type="match status" value="1"/>
</dbReference>
<dbReference type="PANTHER" id="PTHR11241:SF0">
    <property type="entry name" value="DEOXYURIDINE 5'-TRIPHOSPHATE NUCLEOTIDOHYDROLASE"/>
    <property type="match status" value="1"/>
</dbReference>
<dbReference type="GO" id="GO:0046081">
    <property type="term" value="P:dUTP catabolic process"/>
    <property type="evidence" value="ECO:0007669"/>
    <property type="project" value="UniProtKB-UniRule"/>
</dbReference>
<evidence type="ECO:0000256" key="3">
    <source>
        <dbReference type="ARBA" id="ARBA00006581"/>
    </source>
</evidence>
<evidence type="ECO:0000256" key="4">
    <source>
        <dbReference type="ARBA" id="ARBA00022801"/>
    </source>
</evidence>
<dbReference type="PANTHER" id="PTHR11241">
    <property type="entry name" value="DEOXYURIDINE 5'-TRIPHOSPHATE NUCLEOTIDOHYDROLASE"/>
    <property type="match status" value="1"/>
</dbReference>
<dbReference type="UniPathway" id="UPA00610">
    <property type="reaction ID" value="UER00666"/>
</dbReference>
<dbReference type="NCBIfam" id="NF001862">
    <property type="entry name" value="PRK00601.1"/>
    <property type="match status" value="1"/>
</dbReference>
<feature type="domain" description="dUTPase-like" evidence="11">
    <location>
        <begin position="53"/>
        <end position="179"/>
    </location>
</feature>